<evidence type="ECO:0000256" key="1">
    <source>
        <dbReference type="ARBA" id="ARBA00022729"/>
    </source>
</evidence>
<name>A0A0N4YL10_NIPBR</name>
<dbReference type="EMBL" id="UYSL01022957">
    <property type="protein sequence ID" value="VDL81462.1"/>
    <property type="molecule type" value="Genomic_DNA"/>
</dbReference>
<evidence type="ECO:0000313" key="4">
    <source>
        <dbReference type="Proteomes" id="UP000271162"/>
    </source>
</evidence>
<feature type="region of interest" description="Disordered" evidence="2">
    <location>
        <begin position="1"/>
        <end position="24"/>
    </location>
</feature>
<dbReference type="Proteomes" id="UP000271162">
    <property type="component" value="Unassembled WGS sequence"/>
</dbReference>
<proteinExistence type="predicted"/>
<protein>
    <submittedName>
        <fullName evidence="5">Ig-like domain-containing protein</fullName>
    </submittedName>
</protein>
<keyword evidence="1" id="KW-0732">Signal</keyword>
<dbReference type="WBParaSite" id="NBR_0001776201-mRNA-1">
    <property type="protein sequence ID" value="NBR_0001776201-mRNA-1"/>
    <property type="gene ID" value="NBR_0001776201"/>
</dbReference>
<dbReference type="InterPro" id="IPR050328">
    <property type="entry name" value="Dev_Immune_Receptor"/>
</dbReference>
<dbReference type="Gene3D" id="3.80.10.10">
    <property type="entry name" value="Ribonuclease Inhibitor"/>
    <property type="match status" value="2"/>
</dbReference>
<dbReference type="GO" id="GO:0031012">
    <property type="term" value="C:extracellular matrix"/>
    <property type="evidence" value="ECO:0007669"/>
    <property type="project" value="TreeGrafter"/>
</dbReference>
<dbReference type="AlphaFoldDB" id="A0A0N4YL10"/>
<dbReference type="InterPro" id="IPR032675">
    <property type="entry name" value="LRR_dom_sf"/>
</dbReference>
<reference evidence="5" key="1">
    <citation type="submission" date="2017-02" db="UniProtKB">
        <authorList>
            <consortium name="WormBaseParasite"/>
        </authorList>
    </citation>
    <scope>IDENTIFICATION</scope>
</reference>
<dbReference type="Pfam" id="PF13306">
    <property type="entry name" value="LRR_5"/>
    <property type="match status" value="2"/>
</dbReference>
<feature type="compositionally biased region" description="Basic residues" evidence="2">
    <location>
        <begin position="1"/>
        <end position="10"/>
    </location>
</feature>
<dbReference type="GO" id="GO:0005615">
    <property type="term" value="C:extracellular space"/>
    <property type="evidence" value="ECO:0007669"/>
    <property type="project" value="TreeGrafter"/>
</dbReference>
<evidence type="ECO:0000313" key="5">
    <source>
        <dbReference type="WBParaSite" id="NBR_0001776201-mRNA-1"/>
    </source>
</evidence>
<dbReference type="InterPro" id="IPR026906">
    <property type="entry name" value="LRR_5"/>
</dbReference>
<sequence>MSPQNRRRKSRAGESKSNSQQWMRPHALKAAGKPEQQRYFRHFSCESTPFSKLVISSLGAAYISSFTIHSCATVFVANDSFAGAVLSDRLEFSGIGRLMLEPHAFRNIVQSPKQLVVDKCSLPVLLPYTFTGVSHMEHLWFRNSTIERLSTHTFYHLTHVNYLYFRDVTFKVIEKKAFGKMYSIGHLFLGGAIRIESGDGWLFAESSIEEILLEGVVGQSSIEEILLEGVVGRLEEAFLLNTLIHLATIKDSVLQIESFEEVLADPEHLSSSTSSPQQNSVHFRNVTMSFLVPGLLTHFNEVLLSNCSIQTVRANRRTTMISKMNTLTLSETNVAVIEPFGFANISTRDLIMANCTAGKVGFSAFAGCRLDTLRIYGSRIASMSEGLLRNAYSKRIRITETNIEEVAPLAFDGASIGEMEMDSCLLHTVENHAFKGGHIRTLILRKTTANNVKPMPFAAAKIYAVQMTGCSMRGSPVRELFSGLSSNHLKVVNSTFDCEPSDCEMNSLLLNPPRHELLWTFDGNSCRTALGPTMKALCTRPNVQHYSGLTCRLSFSIADCVCTGSSAVLPMLNASIIIVGDCENLKVNHSAGVTQALYLFRIGRCEVISMPSTIEVWKVYHTNIFIHKGAIVSNHFSTVSLLHTQVDKIAQKGVINVTADELIVGNSSLMNFHPEAIQRSKIETATIAETKLKVVTSLLRAVRQLSVSNSVLFSTEGLSTVKDVHLSNNTVLCCCDSPETRCSVNAVMRRKCAEHWDDLSCAPSNHAIRSIPMGVFIATCLQQLRIIVD</sequence>
<organism evidence="5">
    <name type="scientific">Nippostrongylus brasiliensis</name>
    <name type="common">Rat hookworm</name>
    <dbReference type="NCBI Taxonomy" id="27835"/>
    <lineage>
        <taxon>Eukaryota</taxon>
        <taxon>Metazoa</taxon>
        <taxon>Ecdysozoa</taxon>
        <taxon>Nematoda</taxon>
        <taxon>Chromadorea</taxon>
        <taxon>Rhabditida</taxon>
        <taxon>Rhabditina</taxon>
        <taxon>Rhabditomorpha</taxon>
        <taxon>Strongyloidea</taxon>
        <taxon>Heligmosomidae</taxon>
        <taxon>Nippostrongylus</taxon>
    </lineage>
</organism>
<dbReference type="PANTHER" id="PTHR24373">
    <property type="entry name" value="SLIT RELATED LEUCINE-RICH REPEAT NEURONAL PROTEIN"/>
    <property type="match status" value="1"/>
</dbReference>
<gene>
    <name evidence="3" type="ORF">NBR_LOCUS17763</name>
</gene>
<evidence type="ECO:0000313" key="3">
    <source>
        <dbReference type="EMBL" id="VDL81462.1"/>
    </source>
</evidence>
<reference evidence="3 4" key="2">
    <citation type="submission" date="2018-11" db="EMBL/GenBank/DDBJ databases">
        <authorList>
            <consortium name="Pathogen Informatics"/>
        </authorList>
    </citation>
    <scope>NUCLEOTIDE SEQUENCE [LARGE SCALE GENOMIC DNA]</scope>
</reference>
<evidence type="ECO:0000256" key="2">
    <source>
        <dbReference type="SAM" id="MobiDB-lite"/>
    </source>
</evidence>
<dbReference type="STRING" id="27835.A0A0N4YL10"/>
<keyword evidence="4" id="KW-1185">Reference proteome</keyword>
<accession>A0A0N4YL10</accession>
<dbReference type="SUPFAM" id="SSF52058">
    <property type="entry name" value="L domain-like"/>
    <property type="match status" value="1"/>
</dbReference>
<dbReference type="PANTHER" id="PTHR24373:SF370">
    <property type="entry name" value="FISH-LIPS, ISOFORM E"/>
    <property type="match status" value="1"/>
</dbReference>
<dbReference type="OMA" id="QIYIFRT"/>